<proteinExistence type="predicted"/>
<organism evidence="2 3">
    <name type="scientific">Lysobacter yananisis</name>
    <dbReference type="NCBI Taxonomy" id="1003114"/>
    <lineage>
        <taxon>Bacteria</taxon>
        <taxon>Pseudomonadati</taxon>
        <taxon>Pseudomonadota</taxon>
        <taxon>Gammaproteobacteria</taxon>
        <taxon>Lysobacterales</taxon>
        <taxon>Lysobacteraceae</taxon>
        <taxon>Lysobacter</taxon>
    </lineage>
</organism>
<protein>
    <recommendedName>
        <fullName evidence="4">Peptidoglycan-binding protein</fullName>
    </recommendedName>
</protein>
<dbReference type="RefSeq" id="WP_309153130.1">
    <property type="nucleotide sequence ID" value="NZ_CP133568.1"/>
</dbReference>
<accession>A0ABY9PD27</accession>
<gene>
    <name evidence="2" type="ORF">RDV84_08965</name>
</gene>
<feature type="compositionally biased region" description="Low complexity" evidence="1">
    <location>
        <begin position="467"/>
        <end position="493"/>
    </location>
</feature>
<evidence type="ECO:0000313" key="3">
    <source>
        <dbReference type="Proteomes" id="UP001229313"/>
    </source>
</evidence>
<reference evidence="2 3" key="1">
    <citation type="submission" date="2023-08" db="EMBL/GenBank/DDBJ databases">
        <title>The whole genome sequence of Lysobacter yananisis.</title>
        <authorList>
            <person name="Sun H."/>
        </authorList>
    </citation>
    <scope>NUCLEOTIDE SEQUENCE [LARGE SCALE GENOMIC DNA]</scope>
    <source>
        <strain evidence="2 3">SNNU513</strain>
    </source>
</reference>
<feature type="compositionally biased region" description="Low complexity" evidence="1">
    <location>
        <begin position="385"/>
        <end position="396"/>
    </location>
</feature>
<dbReference type="EMBL" id="CP133568">
    <property type="protein sequence ID" value="WMT04956.1"/>
    <property type="molecule type" value="Genomic_DNA"/>
</dbReference>
<evidence type="ECO:0000256" key="1">
    <source>
        <dbReference type="SAM" id="MobiDB-lite"/>
    </source>
</evidence>
<sequence>MAKEAASMDEAADVAERIARAPTENVARQMIEYARSVEPDGMLNIQTLTESIRFMPKDRQAEITQKISEMIPPEEAGYLRNALAKPDPFAEYRDAHRKGRNMAFAPEEAGVDVDISIKNGAGQEVSLTDGSYTQGAGPISKNLETGEVGVSVPTPIPGVEAKVGHGPGALPMDPNQTKVGVGVGVEAGDIGVEASVTVGLKQPSPGMDGAWIQTNEKGQAVMAGHAQRTSRTGQFGPIVETRVVGPDGTVTRADVEVESKKMAEALVNPAWTDGRATTGEKTPEQAQQEAVFKQLKEGIPPGDQALFNKLRVLAPAGTSYETVAEALLIAKHNGINDPKDLSDGYRDGNSWKLTGPKGDLELAILDAPKPDVADVLHRLKTDTFPPSQNPSAAAPATDSAKPEEGRQQAAAAAPAAATPTANASAVSNLLDGMLAGDRAALAAAREQPAGQDLRASAVAEADRQEAAQRAQTPAAPAPEMATESPAAPSRGGR</sequence>
<feature type="region of interest" description="Disordered" evidence="1">
    <location>
        <begin position="381"/>
        <end position="419"/>
    </location>
</feature>
<name>A0ABY9PD27_9GAMM</name>
<keyword evidence="3" id="KW-1185">Reference proteome</keyword>
<feature type="compositionally biased region" description="Low complexity" evidence="1">
    <location>
        <begin position="409"/>
        <end position="419"/>
    </location>
</feature>
<feature type="region of interest" description="Disordered" evidence="1">
    <location>
        <begin position="443"/>
        <end position="493"/>
    </location>
</feature>
<dbReference type="Proteomes" id="UP001229313">
    <property type="component" value="Chromosome"/>
</dbReference>
<evidence type="ECO:0000313" key="2">
    <source>
        <dbReference type="EMBL" id="WMT04956.1"/>
    </source>
</evidence>
<evidence type="ECO:0008006" key="4">
    <source>
        <dbReference type="Google" id="ProtNLM"/>
    </source>
</evidence>